<name>A0A1J4L3C5_9EUKA</name>
<evidence type="ECO:0000256" key="1">
    <source>
        <dbReference type="ARBA" id="ARBA00008276"/>
    </source>
</evidence>
<dbReference type="AlphaFoldDB" id="A0A1J4L3C5"/>
<organism evidence="8 9">
    <name type="scientific">Tritrichomonas foetus</name>
    <dbReference type="NCBI Taxonomy" id="1144522"/>
    <lineage>
        <taxon>Eukaryota</taxon>
        <taxon>Metamonada</taxon>
        <taxon>Parabasalia</taxon>
        <taxon>Tritrichomonadida</taxon>
        <taxon>Tritrichomonadidae</taxon>
        <taxon>Tritrichomonas</taxon>
    </lineage>
</organism>
<dbReference type="GO" id="GO:0005739">
    <property type="term" value="C:mitochondrion"/>
    <property type="evidence" value="ECO:0007669"/>
    <property type="project" value="TreeGrafter"/>
</dbReference>
<accession>A0A1J4L3C5</accession>
<dbReference type="EMBL" id="MLAK01000111">
    <property type="protein sequence ID" value="OHT16413.1"/>
    <property type="molecule type" value="Genomic_DNA"/>
</dbReference>
<dbReference type="NCBIfam" id="TIGR01499">
    <property type="entry name" value="folC"/>
    <property type="match status" value="1"/>
</dbReference>
<dbReference type="Proteomes" id="UP000179807">
    <property type="component" value="Unassembled WGS sequence"/>
</dbReference>
<reference evidence="8" key="1">
    <citation type="submission" date="2016-10" db="EMBL/GenBank/DDBJ databases">
        <authorList>
            <person name="Benchimol M."/>
            <person name="Almeida L.G."/>
            <person name="Vasconcelos A.T."/>
            <person name="Perreira-Neves A."/>
            <person name="Rosa I.A."/>
            <person name="Tasca T."/>
            <person name="Bogo M.R."/>
            <person name="de Souza W."/>
        </authorList>
    </citation>
    <scope>NUCLEOTIDE SEQUENCE [LARGE SCALE GENOMIC DNA]</scope>
    <source>
        <strain evidence="8">K</strain>
    </source>
</reference>
<keyword evidence="5" id="KW-0067">ATP-binding</keyword>
<evidence type="ECO:0000256" key="3">
    <source>
        <dbReference type="ARBA" id="ARBA00022723"/>
    </source>
</evidence>
<dbReference type="Gene3D" id="3.40.1190.10">
    <property type="entry name" value="Mur-like, catalytic domain"/>
    <property type="match status" value="1"/>
</dbReference>
<evidence type="ECO:0000313" key="9">
    <source>
        <dbReference type="Proteomes" id="UP000179807"/>
    </source>
</evidence>
<dbReference type="GO" id="GO:0005829">
    <property type="term" value="C:cytosol"/>
    <property type="evidence" value="ECO:0007669"/>
    <property type="project" value="TreeGrafter"/>
</dbReference>
<dbReference type="OrthoDB" id="5212574at2759"/>
<dbReference type="PANTHER" id="PTHR11136">
    <property type="entry name" value="FOLYLPOLYGLUTAMATE SYNTHASE-RELATED"/>
    <property type="match status" value="1"/>
</dbReference>
<dbReference type="InterPro" id="IPR001645">
    <property type="entry name" value="Folylpolyglutamate_synth"/>
</dbReference>
<dbReference type="SUPFAM" id="SSF53244">
    <property type="entry name" value="MurD-like peptide ligases, peptide-binding domain"/>
    <property type="match status" value="1"/>
</dbReference>
<dbReference type="GO" id="GO:0046872">
    <property type="term" value="F:metal ion binding"/>
    <property type="evidence" value="ECO:0007669"/>
    <property type="project" value="UniProtKB-KW"/>
</dbReference>
<protein>
    <submittedName>
        <fullName evidence="8">Bifunctional folylpolyglutamate synthase/dihydrofolate synthase</fullName>
    </submittedName>
</protein>
<evidence type="ECO:0000256" key="5">
    <source>
        <dbReference type="ARBA" id="ARBA00022840"/>
    </source>
</evidence>
<feature type="domain" description="Mur ligase central" evidence="7">
    <location>
        <begin position="48"/>
        <end position="234"/>
    </location>
</feature>
<comment type="similarity">
    <text evidence="1">Belongs to the folylpolyglutamate synthase family.</text>
</comment>
<dbReference type="Pfam" id="PF08245">
    <property type="entry name" value="Mur_ligase_M"/>
    <property type="match status" value="1"/>
</dbReference>
<evidence type="ECO:0000256" key="4">
    <source>
        <dbReference type="ARBA" id="ARBA00022741"/>
    </source>
</evidence>
<dbReference type="PANTHER" id="PTHR11136:SF0">
    <property type="entry name" value="DIHYDROFOLATE SYNTHETASE-RELATED"/>
    <property type="match status" value="1"/>
</dbReference>
<dbReference type="GO" id="GO:0004326">
    <property type="term" value="F:tetrahydrofolylpolyglutamate synthase activity"/>
    <property type="evidence" value="ECO:0007669"/>
    <property type="project" value="InterPro"/>
</dbReference>
<dbReference type="InterPro" id="IPR036615">
    <property type="entry name" value="Mur_ligase_C_dom_sf"/>
</dbReference>
<dbReference type="Gene3D" id="3.90.190.20">
    <property type="entry name" value="Mur ligase, C-terminal domain"/>
    <property type="match status" value="1"/>
</dbReference>
<gene>
    <name evidence="8" type="ORF">TRFO_02657</name>
</gene>
<dbReference type="GO" id="GO:0008841">
    <property type="term" value="F:dihydrofolate synthase activity"/>
    <property type="evidence" value="ECO:0007669"/>
    <property type="project" value="TreeGrafter"/>
</dbReference>
<evidence type="ECO:0000256" key="2">
    <source>
        <dbReference type="ARBA" id="ARBA00022598"/>
    </source>
</evidence>
<dbReference type="InterPro" id="IPR013221">
    <property type="entry name" value="Mur_ligase_cen"/>
</dbReference>
<dbReference type="GeneID" id="94825527"/>
<dbReference type="VEuPathDB" id="TrichDB:TRFO_02657"/>
<proteinExistence type="inferred from homology"/>
<keyword evidence="6" id="KW-0460">Magnesium</keyword>
<keyword evidence="3" id="KW-0479">Metal-binding</keyword>
<comment type="caution">
    <text evidence="8">The sequence shown here is derived from an EMBL/GenBank/DDBJ whole genome shotgun (WGS) entry which is preliminary data.</text>
</comment>
<dbReference type="GO" id="GO:0005524">
    <property type="term" value="F:ATP binding"/>
    <property type="evidence" value="ECO:0007669"/>
    <property type="project" value="UniProtKB-KW"/>
</dbReference>
<keyword evidence="9" id="KW-1185">Reference proteome</keyword>
<evidence type="ECO:0000256" key="6">
    <source>
        <dbReference type="ARBA" id="ARBA00022842"/>
    </source>
</evidence>
<keyword evidence="2" id="KW-0436">Ligase</keyword>
<dbReference type="SUPFAM" id="SSF53623">
    <property type="entry name" value="MurD-like peptide ligases, catalytic domain"/>
    <property type="match status" value="1"/>
</dbReference>
<dbReference type="PIRSF" id="PIRSF001563">
    <property type="entry name" value="Folylpolyglu_synth"/>
    <property type="match status" value="1"/>
</dbReference>
<evidence type="ECO:0000313" key="8">
    <source>
        <dbReference type="EMBL" id="OHT16413.1"/>
    </source>
</evidence>
<dbReference type="RefSeq" id="XP_068369549.1">
    <property type="nucleotide sequence ID" value="XM_068490823.1"/>
</dbReference>
<evidence type="ECO:0000259" key="7">
    <source>
        <dbReference type="Pfam" id="PF08245"/>
    </source>
</evidence>
<keyword evidence="4" id="KW-0547">Nucleotide-binding</keyword>
<sequence>MEFTSIDQIMTYLNSQRFSYNKEYTLKNVILLFNHLKINESTTPIIHVTGTNGKGSTCAMLESIYRNNGLKTGLFSSPYFISNFEQIKVNFEDISESDYVCLFNDVFKVAREIENHDQKYQFSVFEYDVAIAMLYFMQQQTDINIIEVGLGGRLDATNALMHTNVSVFTTISLDHQAILGDTRQKIVEEKVGIIKENSTVVVGNGIKNDILEIIENHAHAKNSKLISVPEIKTILDNSFPDYQQYNASTAYYTAQILNTQLSPRFQISDEQIIAGIKMTFWSGRWQIIDNFFGKKLIIDGAHNEEGVKAIVSLICNLKNQPIIILGSNTKYRAKCLCKTLAPLAKRLVLTSSKNSMSLLKDDLFTCIPTQDSEKFSYEELDKVFEILEKSTDDILITGSLYLIGDVFQKYPHLMKK</sequence>
<dbReference type="InterPro" id="IPR036565">
    <property type="entry name" value="Mur-like_cat_sf"/>
</dbReference>